<sequence>MHELGRAPYTSVNHGRLVEAIRRGSEEEIRQVVLEGIERSRQYLLDTLLSGGNEPSGAGKPV</sequence>
<evidence type="ECO:0000313" key="1">
    <source>
        <dbReference type="EMBL" id="BBJ45749.1"/>
    </source>
</evidence>
<reference evidence="1 2" key="1">
    <citation type="journal article" date="2020" name="Int. J. Syst. Evol. Microbiol.">
        <title>Reclassification of Streptomyces castelarensis and Streptomyces sporoclivatus as later heterotypic synonyms of Streptomyces antimycoticus.</title>
        <authorList>
            <person name="Komaki H."/>
            <person name="Tamura T."/>
        </authorList>
    </citation>
    <scope>NUCLEOTIDE SEQUENCE [LARGE SCALE GENOMIC DNA]</scope>
    <source>
        <strain evidence="1 2">NBRC 100767</strain>
    </source>
</reference>
<proteinExistence type="predicted"/>
<evidence type="ECO:0008006" key="3">
    <source>
        <dbReference type="Google" id="ProtNLM"/>
    </source>
</evidence>
<accession>A0A499V9S1</accession>
<protein>
    <recommendedName>
        <fullName evidence="3">GntR C-terminal domain-containing protein</fullName>
    </recommendedName>
</protein>
<name>A0A499V9S1_9ACTN</name>
<dbReference type="AlphaFoldDB" id="A0A499V9S1"/>
<gene>
    <name evidence="1" type="ORF">SSPO_084670</name>
</gene>
<evidence type="ECO:0000313" key="2">
    <source>
        <dbReference type="Proteomes" id="UP000463951"/>
    </source>
</evidence>
<dbReference type="EMBL" id="AP019620">
    <property type="protein sequence ID" value="BBJ45749.1"/>
    <property type="molecule type" value="Genomic_DNA"/>
</dbReference>
<organism evidence="1 2">
    <name type="scientific">Streptomyces antimycoticus</name>
    <dbReference type="NCBI Taxonomy" id="68175"/>
    <lineage>
        <taxon>Bacteria</taxon>
        <taxon>Bacillati</taxon>
        <taxon>Actinomycetota</taxon>
        <taxon>Actinomycetes</taxon>
        <taxon>Kitasatosporales</taxon>
        <taxon>Streptomycetaceae</taxon>
        <taxon>Streptomyces</taxon>
        <taxon>Streptomyces violaceusniger group</taxon>
    </lineage>
</organism>
<dbReference type="Proteomes" id="UP000463951">
    <property type="component" value="Chromosome"/>
</dbReference>